<protein>
    <submittedName>
        <fullName evidence="1">Uncharacterized protein</fullName>
    </submittedName>
</protein>
<name>A0A8X7MPR2_9BASI</name>
<organism evidence="1 2">
    <name type="scientific">Tilletia controversa</name>
    <name type="common">dwarf bunt fungus</name>
    <dbReference type="NCBI Taxonomy" id="13291"/>
    <lineage>
        <taxon>Eukaryota</taxon>
        <taxon>Fungi</taxon>
        <taxon>Dikarya</taxon>
        <taxon>Basidiomycota</taxon>
        <taxon>Ustilaginomycotina</taxon>
        <taxon>Exobasidiomycetes</taxon>
        <taxon>Tilletiales</taxon>
        <taxon>Tilletiaceae</taxon>
        <taxon>Tilletia</taxon>
    </lineage>
</organism>
<dbReference type="Proteomes" id="UP000077684">
    <property type="component" value="Unassembled WGS sequence"/>
</dbReference>
<gene>
    <name evidence="1" type="ORF">A4X06_0g6039</name>
</gene>
<comment type="caution">
    <text evidence="1">The sequence shown here is derived from an EMBL/GenBank/DDBJ whole genome shotgun (WGS) entry which is preliminary data.</text>
</comment>
<keyword evidence="2" id="KW-1185">Reference proteome</keyword>
<feature type="non-terminal residue" evidence="1">
    <location>
        <position position="1"/>
    </location>
</feature>
<reference evidence="1" key="1">
    <citation type="submission" date="2016-04" db="EMBL/GenBank/DDBJ databases">
        <authorList>
            <person name="Nguyen H.D."/>
            <person name="Samba Siva P."/>
            <person name="Cullis J."/>
            <person name="Levesque C.A."/>
            <person name="Hambleton S."/>
        </authorList>
    </citation>
    <scope>NUCLEOTIDE SEQUENCE</scope>
    <source>
        <strain evidence="1">DAOMC 236426</strain>
    </source>
</reference>
<evidence type="ECO:0000313" key="1">
    <source>
        <dbReference type="EMBL" id="KAE8243954.1"/>
    </source>
</evidence>
<proteinExistence type="predicted"/>
<evidence type="ECO:0000313" key="2">
    <source>
        <dbReference type="Proteomes" id="UP000077684"/>
    </source>
</evidence>
<sequence length="104" mass="11422">SVRAPSPPGISTCSLSPCAILPSRVEARAGPPAEPFADLLADMYWNQRNREIELMAEVARSGIYEGRRLTVAEGERIARLLAAASRARERMQQVVDEDIRMAGQ</sequence>
<accession>A0A8X7MPR2</accession>
<dbReference type="AlphaFoldDB" id="A0A8X7MPR2"/>
<reference evidence="1" key="2">
    <citation type="journal article" date="2019" name="IMA Fungus">
        <title>Genome sequencing and comparison of five Tilletia species to identify candidate genes for the detection of regulated species infecting wheat.</title>
        <authorList>
            <person name="Nguyen H.D.T."/>
            <person name="Sultana T."/>
            <person name="Kesanakurti P."/>
            <person name="Hambleton S."/>
        </authorList>
    </citation>
    <scope>NUCLEOTIDE SEQUENCE</scope>
    <source>
        <strain evidence="1">DAOMC 236426</strain>
    </source>
</reference>
<dbReference type="EMBL" id="LWDE02000817">
    <property type="protein sequence ID" value="KAE8243954.1"/>
    <property type="molecule type" value="Genomic_DNA"/>
</dbReference>